<dbReference type="InterPro" id="IPR012334">
    <property type="entry name" value="Pectin_lyas_fold"/>
</dbReference>
<accession>A0A1V4IHU2</accession>
<evidence type="ECO:0000256" key="1">
    <source>
        <dbReference type="SAM" id="MobiDB-lite"/>
    </source>
</evidence>
<sequence length="405" mass="45627">MITKFINFLTAIVVVVGLINIGGYKVLATDLPNYCVSPSSKAIDKKILKYTTYNKYTKNYYMLRSYLERLEKKGGGTLILKSGTYTISNVLFVPSNVTIILKDGVKLVKGNKTGTSKFVSSHSMFQLIRPSYSAKKGIYGEYNGEKNIRIIGEGTAIIDMKYYKEGMAIIAGHNTNLTIENIHFKNINTGHFIEIDATQNATIANNRFEGSKPSPNLNKEAINIDTPDRTTNGWSQQWSKYDKTPDKDIYITNNEFINLDRAVGTHKYSGGEYHQSVVIRDNKIENTRSDAIRVMNWKDTVIENNEIKNVANKSGIYRGILASGAINPTIQGNFIEEASRPIQFMPWKNSGPGSKYDITYNVLSQDNEEALKNNVVSNVLEGFIRINNEYNVYDRDTIKINIQSK</sequence>
<proteinExistence type="predicted"/>
<name>A0A1V4IHU2_9CLOT</name>
<dbReference type="InterPro" id="IPR006626">
    <property type="entry name" value="PbH1"/>
</dbReference>
<dbReference type="RefSeq" id="WP_079426453.1">
    <property type="nucleotide sequence ID" value="NZ_MZGV01000043.1"/>
</dbReference>
<evidence type="ECO:0000313" key="2">
    <source>
        <dbReference type="EMBL" id="OPJ59523.1"/>
    </source>
</evidence>
<gene>
    <name evidence="2" type="primary">pfbA</name>
    <name evidence="2" type="ORF">CLORY_32710</name>
</gene>
<reference evidence="2 3" key="1">
    <citation type="submission" date="2017-03" db="EMBL/GenBank/DDBJ databases">
        <title>Genome sequence of Clostridium oryzae DSM 28571.</title>
        <authorList>
            <person name="Poehlein A."/>
            <person name="Daniel R."/>
        </authorList>
    </citation>
    <scope>NUCLEOTIDE SEQUENCE [LARGE SCALE GENOMIC DNA]</scope>
    <source>
        <strain evidence="2 3">DSM 28571</strain>
    </source>
</reference>
<evidence type="ECO:0000313" key="3">
    <source>
        <dbReference type="Proteomes" id="UP000190080"/>
    </source>
</evidence>
<dbReference type="InterPro" id="IPR011050">
    <property type="entry name" value="Pectin_lyase_fold/virulence"/>
</dbReference>
<keyword evidence="3" id="KW-1185">Reference proteome</keyword>
<dbReference type="SMART" id="SM00710">
    <property type="entry name" value="PbH1"/>
    <property type="match status" value="4"/>
</dbReference>
<dbReference type="AlphaFoldDB" id="A0A1V4IHU2"/>
<feature type="region of interest" description="Disordered" evidence="1">
    <location>
        <begin position="208"/>
        <end position="235"/>
    </location>
</feature>
<dbReference type="SUPFAM" id="SSF51126">
    <property type="entry name" value="Pectin lyase-like"/>
    <property type="match status" value="1"/>
</dbReference>
<dbReference type="Proteomes" id="UP000190080">
    <property type="component" value="Unassembled WGS sequence"/>
</dbReference>
<dbReference type="STRING" id="1450648.CLORY_32710"/>
<protein>
    <submittedName>
        <fullName evidence="2">Plasmin and fibronectin-binding protein A</fullName>
    </submittedName>
</protein>
<comment type="caution">
    <text evidence="2">The sequence shown here is derived from an EMBL/GenBank/DDBJ whole genome shotgun (WGS) entry which is preliminary data.</text>
</comment>
<dbReference type="EMBL" id="MZGV01000043">
    <property type="protein sequence ID" value="OPJ59523.1"/>
    <property type="molecule type" value="Genomic_DNA"/>
</dbReference>
<dbReference type="Gene3D" id="2.160.20.10">
    <property type="entry name" value="Single-stranded right-handed beta-helix, Pectin lyase-like"/>
    <property type="match status" value="1"/>
</dbReference>
<organism evidence="2 3">
    <name type="scientific">Clostridium oryzae</name>
    <dbReference type="NCBI Taxonomy" id="1450648"/>
    <lineage>
        <taxon>Bacteria</taxon>
        <taxon>Bacillati</taxon>
        <taxon>Bacillota</taxon>
        <taxon>Clostridia</taxon>
        <taxon>Eubacteriales</taxon>
        <taxon>Clostridiaceae</taxon>
        <taxon>Clostridium</taxon>
    </lineage>
</organism>